<sequence length="146" mass="16062">MDNSKTQGTILIAEDDPVLRDIIPDILAYDGYRCVTCKTADDALLYLLQHRAQIDLLITDYQTGSQLNGAELASLAVSRWPELPIILTSSHGSDIAKGLFAQVRYLPKPWRADELLVLIGQLLQALPLATRDELPPTGLAHSITRS</sequence>
<protein>
    <submittedName>
        <fullName evidence="4">CheY-like chemotaxis protein</fullName>
    </submittedName>
</protein>
<feature type="domain" description="Response regulatory" evidence="3">
    <location>
        <begin position="9"/>
        <end position="123"/>
    </location>
</feature>
<dbReference type="SMART" id="SM00448">
    <property type="entry name" value="REC"/>
    <property type="match status" value="1"/>
</dbReference>
<evidence type="ECO:0000256" key="2">
    <source>
        <dbReference type="PROSITE-ProRule" id="PRU00169"/>
    </source>
</evidence>
<dbReference type="Proteomes" id="UP000549250">
    <property type="component" value="Unassembled WGS sequence"/>
</dbReference>
<dbReference type="Pfam" id="PF00072">
    <property type="entry name" value="Response_reg"/>
    <property type="match status" value="1"/>
</dbReference>
<evidence type="ECO:0000313" key="4">
    <source>
        <dbReference type="EMBL" id="MBB3102002.1"/>
    </source>
</evidence>
<dbReference type="PANTHER" id="PTHR44591:SF21">
    <property type="entry name" value="TWO-COMPONENT RESPONSE REGULATOR"/>
    <property type="match status" value="1"/>
</dbReference>
<evidence type="ECO:0000313" key="5">
    <source>
        <dbReference type="Proteomes" id="UP000549250"/>
    </source>
</evidence>
<evidence type="ECO:0000259" key="3">
    <source>
        <dbReference type="PROSITE" id="PS50110"/>
    </source>
</evidence>
<proteinExistence type="predicted"/>
<keyword evidence="1 2" id="KW-0597">Phosphoprotein</keyword>
<dbReference type="EMBL" id="JACHXI010000001">
    <property type="protein sequence ID" value="MBB3102002.1"/>
    <property type="molecule type" value="Genomic_DNA"/>
</dbReference>
<gene>
    <name evidence="4" type="ORF">FHR87_000362</name>
</gene>
<feature type="modified residue" description="4-aspartylphosphate" evidence="2">
    <location>
        <position position="60"/>
    </location>
</feature>
<dbReference type="InterPro" id="IPR011006">
    <property type="entry name" value="CheY-like_superfamily"/>
</dbReference>
<dbReference type="PANTHER" id="PTHR44591">
    <property type="entry name" value="STRESS RESPONSE REGULATOR PROTEIN 1"/>
    <property type="match status" value="1"/>
</dbReference>
<dbReference type="AlphaFoldDB" id="A0A839SY15"/>
<organism evidence="4 5">
    <name type="scientific">Azomonas macrocytogenes</name>
    <name type="common">Azotobacter macrocytogenes</name>
    <dbReference type="NCBI Taxonomy" id="69962"/>
    <lineage>
        <taxon>Bacteria</taxon>
        <taxon>Pseudomonadati</taxon>
        <taxon>Pseudomonadota</taxon>
        <taxon>Gammaproteobacteria</taxon>
        <taxon>Pseudomonadales</taxon>
        <taxon>Pseudomonadaceae</taxon>
        <taxon>Azomonas</taxon>
    </lineage>
</organism>
<dbReference type="Gene3D" id="3.40.50.2300">
    <property type="match status" value="1"/>
</dbReference>
<dbReference type="InterPro" id="IPR050595">
    <property type="entry name" value="Bact_response_regulator"/>
</dbReference>
<accession>A0A839SY15</accession>
<reference evidence="4 5" key="1">
    <citation type="submission" date="2020-08" db="EMBL/GenBank/DDBJ databases">
        <title>Genomic Encyclopedia of Type Strains, Phase III (KMG-III): the genomes of soil and plant-associated and newly described type strains.</title>
        <authorList>
            <person name="Whitman W."/>
        </authorList>
    </citation>
    <scope>NUCLEOTIDE SEQUENCE [LARGE SCALE GENOMIC DNA]</scope>
    <source>
        <strain evidence="4 5">CECT 4462</strain>
    </source>
</reference>
<dbReference type="SUPFAM" id="SSF52172">
    <property type="entry name" value="CheY-like"/>
    <property type="match status" value="1"/>
</dbReference>
<name>A0A839SY15_AZOMA</name>
<comment type="caution">
    <text evidence="4">The sequence shown here is derived from an EMBL/GenBank/DDBJ whole genome shotgun (WGS) entry which is preliminary data.</text>
</comment>
<dbReference type="InterPro" id="IPR001789">
    <property type="entry name" value="Sig_transdc_resp-reg_receiver"/>
</dbReference>
<dbReference type="GO" id="GO:0000160">
    <property type="term" value="P:phosphorelay signal transduction system"/>
    <property type="evidence" value="ECO:0007669"/>
    <property type="project" value="InterPro"/>
</dbReference>
<dbReference type="PROSITE" id="PS50110">
    <property type="entry name" value="RESPONSE_REGULATORY"/>
    <property type="match status" value="1"/>
</dbReference>
<dbReference type="RefSeq" id="WP_183164968.1">
    <property type="nucleotide sequence ID" value="NZ_JACHXI010000001.1"/>
</dbReference>
<evidence type="ECO:0000256" key="1">
    <source>
        <dbReference type="ARBA" id="ARBA00022553"/>
    </source>
</evidence>
<keyword evidence="5" id="KW-1185">Reference proteome</keyword>